<protein>
    <submittedName>
        <fullName evidence="2">Uncharacterized protein</fullName>
    </submittedName>
</protein>
<feature type="compositionally biased region" description="Basic and acidic residues" evidence="1">
    <location>
        <begin position="180"/>
        <end position="210"/>
    </location>
</feature>
<evidence type="ECO:0000313" key="2">
    <source>
        <dbReference type="EMBL" id="KAJ8249954.1"/>
    </source>
</evidence>
<evidence type="ECO:0000256" key="1">
    <source>
        <dbReference type="SAM" id="MobiDB-lite"/>
    </source>
</evidence>
<dbReference type="EMBL" id="JAFJMO010000019">
    <property type="protein sequence ID" value="KAJ8249954.1"/>
    <property type="molecule type" value="Genomic_DNA"/>
</dbReference>
<organism evidence="2 3">
    <name type="scientific">Conger conger</name>
    <name type="common">Conger eel</name>
    <name type="synonym">Muraena conger</name>
    <dbReference type="NCBI Taxonomy" id="82655"/>
    <lineage>
        <taxon>Eukaryota</taxon>
        <taxon>Metazoa</taxon>
        <taxon>Chordata</taxon>
        <taxon>Craniata</taxon>
        <taxon>Vertebrata</taxon>
        <taxon>Euteleostomi</taxon>
        <taxon>Actinopterygii</taxon>
        <taxon>Neopterygii</taxon>
        <taxon>Teleostei</taxon>
        <taxon>Anguilliformes</taxon>
        <taxon>Congridae</taxon>
        <taxon>Conger</taxon>
    </lineage>
</organism>
<dbReference type="Proteomes" id="UP001152803">
    <property type="component" value="Unassembled WGS sequence"/>
</dbReference>
<proteinExistence type="predicted"/>
<gene>
    <name evidence="2" type="ORF">COCON_G00231700</name>
</gene>
<dbReference type="AlphaFoldDB" id="A0A9Q1CVN2"/>
<name>A0A9Q1CVN2_CONCO</name>
<feature type="compositionally biased region" description="Low complexity" evidence="1">
    <location>
        <begin position="109"/>
        <end position="118"/>
    </location>
</feature>
<sequence length="216" mass="23689">MNTACLFVTEQCPKAERQRKRDASERPPVGALRQRLRTECRTQHRRLIVLLRRARICSAQHAASRKRKSTSLLRPFLIITHRRRAETGAFTAGDRRRLSQIHSSGPRFEPGSLSEAAAGGPGSAGEKPGRHPAAGPSPGGAGGLKPRPHKRSSSRPLSAPENHGALNTKGGSVSLLFSRGIREPIRQGTNPEERKPGKRAPKFDLEKLKEQLLTCQ</sequence>
<keyword evidence="3" id="KW-1185">Reference proteome</keyword>
<reference evidence="2" key="1">
    <citation type="journal article" date="2023" name="Science">
        <title>Genome structures resolve the early diversification of teleost fishes.</title>
        <authorList>
            <person name="Parey E."/>
            <person name="Louis A."/>
            <person name="Montfort J."/>
            <person name="Bouchez O."/>
            <person name="Roques C."/>
            <person name="Iampietro C."/>
            <person name="Lluch J."/>
            <person name="Castinel A."/>
            <person name="Donnadieu C."/>
            <person name="Desvignes T."/>
            <person name="Floi Bucao C."/>
            <person name="Jouanno E."/>
            <person name="Wen M."/>
            <person name="Mejri S."/>
            <person name="Dirks R."/>
            <person name="Jansen H."/>
            <person name="Henkel C."/>
            <person name="Chen W.J."/>
            <person name="Zahm M."/>
            <person name="Cabau C."/>
            <person name="Klopp C."/>
            <person name="Thompson A.W."/>
            <person name="Robinson-Rechavi M."/>
            <person name="Braasch I."/>
            <person name="Lecointre G."/>
            <person name="Bobe J."/>
            <person name="Postlethwait J.H."/>
            <person name="Berthelot C."/>
            <person name="Roest Crollius H."/>
            <person name="Guiguen Y."/>
        </authorList>
    </citation>
    <scope>NUCLEOTIDE SEQUENCE</scope>
    <source>
        <strain evidence="2">Concon-B</strain>
    </source>
</reference>
<accession>A0A9Q1CVN2</accession>
<evidence type="ECO:0000313" key="3">
    <source>
        <dbReference type="Proteomes" id="UP001152803"/>
    </source>
</evidence>
<feature type="region of interest" description="Disordered" evidence="1">
    <location>
        <begin position="88"/>
        <end position="216"/>
    </location>
</feature>
<comment type="caution">
    <text evidence="2">The sequence shown here is derived from an EMBL/GenBank/DDBJ whole genome shotgun (WGS) entry which is preliminary data.</text>
</comment>